<sequence length="257" mass="28735">MLMESNKKLQREIARLKEFEEKAASADEAMSCLGRLREDFAALQKRADEADAGKEEALAKLAEEKGAREADRRRADEAEKAKAEAEATAVKAADDAVAKFLAEGWKADERLPWCYEVVAAKLEDWGQNSPAGQEYFEREMSVYYNMGQHRMHRLIYWRLSRALRTLNYTRGRARWNLRLPRLMKDPEEQINLPLCDSQAPIESSGLGEPDYDADDYLDDTATSVVEAVLDAETEGGAESAAEEDVVGHAADEAATEA</sequence>
<feature type="region of interest" description="Disordered" evidence="2">
    <location>
        <begin position="61"/>
        <end position="80"/>
    </location>
</feature>
<comment type="caution">
    <text evidence="3">The sequence shown here is derived from an EMBL/GenBank/DDBJ whole genome shotgun (WGS) entry which is preliminary data.</text>
</comment>
<dbReference type="Proteomes" id="UP001152484">
    <property type="component" value="Unassembled WGS sequence"/>
</dbReference>
<feature type="coiled-coil region" evidence="1">
    <location>
        <begin position="2"/>
        <end position="29"/>
    </location>
</feature>
<gene>
    <name evidence="3" type="ORF">CEURO_LOCUS20055</name>
</gene>
<reference evidence="3" key="1">
    <citation type="submission" date="2022-07" db="EMBL/GenBank/DDBJ databases">
        <authorList>
            <person name="Macas J."/>
            <person name="Novak P."/>
            <person name="Neumann P."/>
        </authorList>
    </citation>
    <scope>NUCLEOTIDE SEQUENCE</scope>
</reference>
<feature type="region of interest" description="Disordered" evidence="2">
    <location>
        <begin position="232"/>
        <end position="257"/>
    </location>
</feature>
<name>A0A9P0ZSN1_CUSEU</name>
<keyword evidence="4" id="KW-1185">Reference proteome</keyword>
<evidence type="ECO:0000256" key="1">
    <source>
        <dbReference type="SAM" id="Coils"/>
    </source>
</evidence>
<dbReference type="EMBL" id="CAMAPE010000061">
    <property type="protein sequence ID" value="CAH9113561.1"/>
    <property type="molecule type" value="Genomic_DNA"/>
</dbReference>
<feature type="compositionally biased region" description="Acidic residues" evidence="2">
    <location>
        <begin position="232"/>
        <end position="244"/>
    </location>
</feature>
<dbReference type="AlphaFoldDB" id="A0A9P0ZSN1"/>
<evidence type="ECO:0000256" key="2">
    <source>
        <dbReference type="SAM" id="MobiDB-lite"/>
    </source>
</evidence>
<keyword evidence="1" id="KW-0175">Coiled coil</keyword>
<organism evidence="3 4">
    <name type="scientific">Cuscuta europaea</name>
    <name type="common">European dodder</name>
    <dbReference type="NCBI Taxonomy" id="41803"/>
    <lineage>
        <taxon>Eukaryota</taxon>
        <taxon>Viridiplantae</taxon>
        <taxon>Streptophyta</taxon>
        <taxon>Embryophyta</taxon>
        <taxon>Tracheophyta</taxon>
        <taxon>Spermatophyta</taxon>
        <taxon>Magnoliopsida</taxon>
        <taxon>eudicotyledons</taxon>
        <taxon>Gunneridae</taxon>
        <taxon>Pentapetalae</taxon>
        <taxon>asterids</taxon>
        <taxon>lamiids</taxon>
        <taxon>Solanales</taxon>
        <taxon>Convolvulaceae</taxon>
        <taxon>Cuscuteae</taxon>
        <taxon>Cuscuta</taxon>
        <taxon>Cuscuta subgen. Cuscuta</taxon>
    </lineage>
</organism>
<evidence type="ECO:0000313" key="4">
    <source>
        <dbReference type="Proteomes" id="UP001152484"/>
    </source>
</evidence>
<evidence type="ECO:0000313" key="3">
    <source>
        <dbReference type="EMBL" id="CAH9113561.1"/>
    </source>
</evidence>
<accession>A0A9P0ZSN1</accession>
<proteinExistence type="predicted"/>
<protein>
    <submittedName>
        <fullName evidence="3">Uncharacterized protein</fullName>
    </submittedName>
</protein>